<gene>
    <name evidence="1" type="ORF">J5U23_02275</name>
</gene>
<protein>
    <submittedName>
        <fullName evidence="1">Uncharacterized protein</fullName>
    </submittedName>
</protein>
<proteinExistence type="predicted"/>
<evidence type="ECO:0000313" key="2">
    <source>
        <dbReference type="Proteomes" id="UP000694018"/>
    </source>
</evidence>
<dbReference type="EMBL" id="CP077717">
    <property type="protein sequence ID" value="QXJ29406.1"/>
    <property type="molecule type" value="Genomic_DNA"/>
</dbReference>
<reference evidence="1" key="1">
    <citation type="journal article" date="2021" name="Environ. Microbiol.">
        <title>New insights into the diversity and evolution of the archaeal mobilome from three complete genomes of Saccharolobus shibatae.</title>
        <authorList>
            <person name="Medvedeva S."/>
            <person name="Brandt D."/>
            <person name="Cvirkaite-Krupovic V."/>
            <person name="Liu Y."/>
            <person name="Severinov K."/>
            <person name="Ishino S."/>
            <person name="Ishino Y."/>
            <person name="Prangishvili D."/>
            <person name="Kalinowski J."/>
            <person name="Krupovic M."/>
        </authorList>
    </citation>
    <scope>NUCLEOTIDE SEQUENCE</scope>
    <source>
        <strain evidence="1">B12</strain>
    </source>
</reference>
<dbReference type="KEGG" id="sshi:J5U23_02275"/>
<sequence length="41" mass="4830">MELSVRYYLKVVNLISFQFSNYSDSVIEKVKNFSKILKGKI</sequence>
<organism evidence="1 2">
    <name type="scientific">Saccharolobus shibatae (strain ATCC 51178 / DSM 5389 / JCM 8931 / NBRC 15437 / B12)</name>
    <name type="common">Sulfolobus shibatae</name>
    <dbReference type="NCBI Taxonomy" id="523848"/>
    <lineage>
        <taxon>Archaea</taxon>
        <taxon>Thermoproteota</taxon>
        <taxon>Thermoprotei</taxon>
        <taxon>Sulfolobales</taxon>
        <taxon>Sulfolobaceae</taxon>
        <taxon>Saccharolobus</taxon>
    </lineage>
</organism>
<accession>A0A8F5BQ47</accession>
<name>A0A8F5BQ47_SACSH</name>
<evidence type="ECO:0000313" key="1">
    <source>
        <dbReference type="EMBL" id="QXJ29406.1"/>
    </source>
</evidence>
<dbReference type="AlphaFoldDB" id="A0A8F5BQ47"/>
<dbReference type="Proteomes" id="UP000694018">
    <property type="component" value="Chromosome"/>
</dbReference>